<comment type="similarity">
    <text evidence="1">Belongs to the SCO1/2 family.</text>
</comment>
<keyword evidence="5" id="KW-1133">Transmembrane helix</keyword>
<feature type="binding site" evidence="3">
    <location>
        <position position="83"/>
    </location>
    <ligand>
        <name>Cu cation</name>
        <dbReference type="ChEBI" id="CHEBI:23378"/>
    </ligand>
</feature>
<evidence type="ECO:0000313" key="8">
    <source>
        <dbReference type="Proteomes" id="UP000322981"/>
    </source>
</evidence>
<dbReference type="PANTHER" id="PTHR12151">
    <property type="entry name" value="ELECTRON TRANSPORT PROTIN SCO1/SENC FAMILY MEMBER"/>
    <property type="match status" value="1"/>
</dbReference>
<feature type="disulfide bond" description="Redox-active" evidence="4">
    <location>
        <begin position="79"/>
        <end position="83"/>
    </location>
</feature>
<dbReference type="GO" id="GO:0046872">
    <property type="term" value="F:metal ion binding"/>
    <property type="evidence" value="ECO:0007669"/>
    <property type="project" value="UniProtKB-KW"/>
</dbReference>
<evidence type="ECO:0000313" key="7">
    <source>
        <dbReference type="EMBL" id="KAA6182696.1"/>
    </source>
</evidence>
<dbReference type="OrthoDB" id="9790194at2"/>
<dbReference type="Pfam" id="PF02630">
    <property type="entry name" value="SCO1-SenC"/>
    <property type="match status" value="1"/>
</dbReference>
<evidence type="ECO:0000256" key="3">
    <source>
        <dbReference type="PIRSR" id="PIRSR603782-1"/>
    </source>
</evidence>
<sequence>MRDKIAVPLVAIAVLALLLAWLLWYWQPAPMDPQAAHRQLGLAAEPTGGDFELQSWQGPVGLADLRGKVVLIYFGYTWCPDICPTNLALIALALQSLTPAEREAVRILFVSVDPERDTPDRLKTYAGYFAPEILGVTGDEAAVARVASLYGASYQRSEQSDSAMGYAVDHSAYTYVVDTQGRLVETLEHATPAERIVEVIRGYLPTP</sequence>
<dbReference type="InterPro" id="IPR003782">
    <property type="entry name" value="SCO1/SenC"/>
</dbReference>
<proteinExistence type="inferred from homology"/>
<dbReference type="InterPro" id="IPR013766">
    <property type="entry name" value="Thioredoxin_domain"/>
</dbReference>
<evidence type="ECO:0000259" key="6">
    <source>
        <dbReference type="PROSITE" id="PS51352"/>
    </source>
</evidence>
<dbReference type="AlphaFoldDB" id="A0A5M8FG11"/>
<feature type="binding site" evidence="3">
    <location>
        <position position="79"/>
    </location>
    <ligand>
        <name>Cu cation</name>
        <dbReference type="ChEBI" id="CHEBI:23378"/>
    </ligand>
</feature>
<dbReference type="EMBL" id="VWXX01000042">
    <property type="protein sequence ID" value="KAA6182696.1"/>
    <property type="molecule type" value="Genomic_DNA"/>
</dbReference>
<keyword evidence="3" id="KW-0479">Metal-binding</keyword>
<reference evidence="7 8" key="1">
    <citation type="submission" date="2019-09" db="EMBL/GenBank/DDBJ databases">
        <title>Whole-genome sequence of the purple sulfur bacterium Thiohalocapsa marina DSM 19078.</title>
        <authorList>
            <person name="Kyndt J.A."/>
            <person name="Meyer T.E."/>
        </authorList>
    </citation>
    <scope>NUCLEOTIDE SEQUENCE [LARGE SCALE GENOMIC DNA]</scope>
    <source>
        <strain evidence="7 8">DSM 19078</strain>
    </source>
</reference>
<keyword evidence="5" id="KW-0812">Transmembrane</keyword>
<dbReference type="Gene3D" id="3.40.30.10">
    <property type="entry name" value="Glutaredoxin"/>
    <property type="match status" value="1"/>
</dbReference>
<feature type="domain" description="Thioredoxin" evidence="6">
    <location>
        <begin position="42"/>
        <end position="205"/>
    </location>
</feature>
<dbReference type="InterPro" id="IPR036249">
    <property type="entry name" value="Thioredoxin-like_sf"/>
</dbReference>
<keyword evidence="5" id="KW-0472">Membrane</keyword>
<name>A0A5M8FG11_9GAMM</name>
<dbReference type="Proteomes" id="UP000322981">
    <property type="component" value="Unassembled WGS sequence"/>
</dbReference>
<dbReference type="FunFam" id="3.40.30.10:FF:000013">
    <property type="entry name" value="Blast:Protein SCO1 homolog, mitochondrial"/>
    <property type="match status" value="1"/>
</dbReference>
<feature type="binding site" evidence="3">
    <location>
        <position position="170"/>
    </location>
    <ligand>
        <name>Cu cation</name>
        <dbReference type="ChEBI" id="CHEBI:23378"/>
    </ligand>
</feature>
<dbReference type="PANTHER" id="PTHR12151:SF25">
    <property type="entry name" value="LINALOOL DEHYDRATASE_ISOMERASE DOMAIN-CONTAINING PROTEIN"/>
    <property type="match status" value="1"/>
</dbReference>
<evidence type="ECO:0000256" key="2">
    <source>
        <dbReference type="ARBA" id="ARBA00023008"/>
    </source>
</evidence>
<protein>
    <submittedName>
        <fullName evidence="7">SCO family protein</fullName>
    </submittedName>
</protein>
<comment type="caution">
    <text evidence="7">The sequence shown here is derived from an EMBL/GenBank/DDBJ whole genome shotgun (WGS) entry which is preliminary data.</text>
</comment>
<evidence type="ECO:0000256" key="1">
    <source>
        <dbReference type="ARBA" id="ARBA00010996"/>
    </source>
</evidence>
<feature type="transmembrane region" description="Helical" evidence="5">
    <location>
        <begin position="7"/>
        <end position="26"/>
    </location>
</feature>
<organism evidence="7 8">
    <name type="scientific">Thiohalocapsa marina</name>
    <dbReference type="NCBI Taxonomy" id="424902"/>
    <lineage>
        <taxon>Bacteria</taxon>
        <taxon>Pseudomonadati</taxon>
        <taxon>Pseudomonadota</taxon>
        <taxon>Gammaproteobacteria</taxon>
        <taxon>Chromatiales</taxon>
        <taxon>Chromatiaceae</taxon>
        <taxon>Thiohalocapsa</taxon>
    </lineage>
</organism>
<dbReference type="CDD" id="cd02968">
    <property type="entry name" value="SCO"/>
    <property type="match status" value="1"/>
</dbReference>
<keyword evidence="4" id="KW-1015">Disulfide bond</keyword>
<dbReference type="RefSeq" id="WP_150094697.1">
    <property type="nucleotide sequence ID" value="NZ_JBFUOH010000078.1"/>
</dbReference>
<dbReference type="PROSITE" id="PS51352">
    <property type="entry name" value="THIOREDOXIN_2"/>
    <property type="match status" value="1"/>
</dbReference>
<gene>
    <name evidence="7" type="ORF">F2Q65_17510</name>
</gene>
<keyword evidence="8" id="KW-1185">Reference proteome</keyword>
<keyword evidence="2 3" id="KW-0186">Copper</keyword>
<evidence type="ECO:0000256" key="5">
    <source>
        <dbReference type="SAM" id="Phobius"/>
    </source>
</evidence>
<accession>A0A5M8FG11</accession>
<evidence type="ECO:0000256" key="4">
    <source>
        <dbReference type="PIRSR" id="PIRSR603782-2"/>
    </source>
</evidence>
<dbReference type="SUPFAM" id="SSF52833">
    <property type="entry name" value="Thioredoxin-like"/>
    <property type="match status" value="1"/>
</dbReference>